<dbReference type="Proteomes" id="UP000280707">
    <property type="component" value="Chromosome"/>
</dbReference>
<evidence type="ECO:0000256" key="7">
    <source>
        <dbReference type="SAM" id="Phobius"/>
    </source>
</evidence>
<feature type="transmembrane region" description="Helical" evidence="7">
    <location>
        <begin position="40"/>
        <end position="61"/>
    </location>
</feature>
<accession>A0ABY6TFH4</accession>
<keyword evidence="9" id="KW-1185">Reference proteome</keyword>
<feature type="transmembrane region" description="Helical" evidence="7">
    <location>
        <begin position="226"/>
        <end position="245"/>
    </location>
</feature>
<dbReference type="InterPro" id="IPR004254">
    <property type="entry name" value="AdipoR/HlyIII-related"/>
</dbReference>
<organism evidence="8 9">
    <name type="scientific">Corynebacterium segmentosum</name>
    <dbReference type="NCBI Taxonomy" id="43990"/>
    <lineage>
        <taxon>Bacteria</taxon>
        <taxon>Bacillati</taxon>
        <taxon>Actinomycetota</taxon>
        <taxon>Actinomycetes</taxon>
        <taxon>Mycobacteriales</taxon>
        <taxon>Corynebacteriaceae</taxon>
        <taxon>Corynebacterium</taxon>
    </lineage>
</organism>
<gene>
    <name evidence="8" type="primary">yqfA</name>
    <name evidence="8" type="ORF">NCTC934_01899</name>
</gene>
<dbReference type="PANTHER" id="PTHR20855">
    <property type="entry name" value="ADIPOR/PROGESTIN RECEPTOR-RELATED"/>
    <property type="match status" value="1"/>
</dbReference>
<dbReference type="Pfam" id="PF03006">
    <property type="entry name" value="HlyIII"/>
    <property type="match status" value="1"/>
</dbReference>
<keyword evidence="4 7" id="KW-0812">Transmembrane</keyword>
<keyword evidence="5 7" id="KW-1133">Transmembrane helix</keyword>
<dbReference type="InterPro" id="IPR005744">
    <property type="entry name" value="Hy-lIII"/>
</dbReference>
<evidence type="ECO:0000256" key="6">
    <source>
        <dbReference type="ARBA" id="ARBA00023136"/>
    </source>
</evidence>
<comment type="subcellular location">
    <subcellularLocation>
        <location evidence="1">Cell membrane</location>
        <topology evidence="1">Multi-pass membrane protein</topology>
    </subcellularLocation>
</comment>
<dbReference type="PANTHER" id="PTHR20855:SF3">
    <property type="entry name" value="LD03007P"/>
    <property type="match status" value="1"/>
</dbReference>
<evidence type="ECO:0000313" key="9">
    <source>
        <dbReference type="Proteomes" id="UP000280707"/>
    </source>
</evidence>
<feature type="transmembrane region" description="Helical" evidence="7">
    <location>
        <begin position="186"/>
        <end position="205"/>
    </location>
</feature>
<evidence type="ECO:0000313" key="8">
    <source>
        <dbReference type="EMBL" id="VEH73583.1"/>
    </source>
</evidence>
<protein>
    <submittedName>
        <fullName evidence="8">Transporter of the Hly III family</fullName>
    </submittedName>
</protein>
<keyword evidence="6 7" id="KW-0472">Membrane</keyword>
<evidence type="ECO:0000256" key="5">
    <source>
        <dbReference type="ARBA" id="ARBA00022989"/>
    </source>
</evidence>
<evidence type="ECO:0000256" key="4">
    <source>
        <dbReference type="ARBA" id="ARBA00022692"/>
    </source>
</evidence>
<feature type="transmembrane region" description="Helical" evidence="7">
    <location>
        <begin position="67"/>
        <end position="89"/>
    </location>
</feature>
<reference evidence="8 9" key="1">
    <citation type="submission" date="2018-12" db="EMBL/GenBank/DDBJ databases">
        <authorList>
            <consortium name="Pathogen Informatics"/>
        </authorList>
    </citation>
    <scope>NUCLEOTIDE SEQUENCE [LARGE SCALE GENOMIC DNA]</scope>
    <source>
        <strain evidence="8 9">NCTC934</strain>
    </source>
</reference>
<evidence type="ECO:0000256" key="3">
    <source>
        <dbReference type="ARBA" id="ARBA00022475"/>
    </source>
</evidence>
<proteinExistence type="inferred from homology"/>
<sequence>MAQMHAEGTKEAGEHPLKEGLVQRTYWMADRGERPLTRGWGHALAALLSVIASTVLITYAWMTLHWWQGLGVTVYGLGLVGLFGVSALYHRYPWASPRAVQWWRRADHATIAVFIAATYTPLCLIALSPVQAAWMLAIAWAGAILGVILSLVWIEHPRWLDVVVYLALGWLVLPLLPTLWSDAGAAVVWLLLAGGVVYSVGALVYGFKWPGRNARYYGYHEHFHTATIAAAVVHLVAVWQVVVGAG</sequence>
<dbReference type="EMBL" id="LR134408">
    <property type="protein sequence ID" value="VEH73583.1"/>
    <property type="molecule type" value="Genomic_DNA"/>
</dbReference>
<evidence type="ECO:0000256" key="1">
    <source>
        <dbReference type="ARBA" id="ARBA00004651"/>
    </source>
</evidence>
<evidence type="ECO:0000256" key="2">
    <source>
        <dbReference type="ARBA" id="ARBA00008488"/>
    </source>
</evidence>
<dbReference type="NCBIfam" id="TIGR01065">
    <property type="entry name" value="hlyIII"/>
    <property type="match status" value="1"/>
</dbReference>
<keyword evidence="3" id="KW-1003">Cell membrane</keyword>
<name>A0ABY6TFH4_9CORY</name>
<feature type="transmembrane region" description="Helical" evidence="7">
    <location>
        <begin position="133"/>
        <end position="152"/>
    </location>
</feature>
<feature type="transmembrane region" description="Helical" evidence="7">
    <location>
        <begin position="159"/>
        <end position="180"/>
    </location>
</feature>
<comment type="similarity">
    <text evidence="2">Belongs to the UPF0073 (Hly-III) family.</text>
</comment>
<feature type="transmembrane region" description="Helical" evidence="7">
    <location>
        <begin position="109"/>
        <end position="127"/>
    </location>
</feature>